<organism evidence="1 2">
    <name type="scientific">Amblyomma americanum</name>
    <name type="common">Lone star tick</name>
    <dbReference type="NCBI Taxonomy" id="6943"/>
    <lineage>
        <taxon>Eukaryota</taxon>
        <taxon>Metazoa</taxon>
        <taxon>Ecdysozoa</taxon>
        <taxon>Arthropoda</taxon>
        <taxon>Chelicerata</taxon>
        <taxon>Arachnida</taxon>
        <taxon>Acari</taxon>
        <taxon>Parasitiformes</taxon>
        <taxon>Ixodida</taxon>
        <taxon>Ixodoidea</taxon>
        <taxon>Ixodidae</taxon>
        <taxon>Amblyomminae</taxon>
        <taxon>Amblyomma</taxon>
    </lineage>
</organism>
<evidence type="ECO:0000313" key="1">
    <source>
        <dbReference type="EMBL" id="KAK8777808.1"/>
    </source>
</evidence>
<dbReference type="EMBL" id="JARKHS020011450">
    <property type="protein sequence ID" value="KAK8777808.1"/>
    <property type="molecule type" value="Genomic_DNA"/>
</dbReference>
<name>A0AAQ4ET79_AMBAM</name>
<proteinExistence type="predicted"/>
<evidence type="ECO:0000313" key="2">
    <source>
        <dbReference type="Proteomes" id="UP001321473"/>
    </source>
</evidence>
<reference evidence="1 2" key="1">
    <citation type="journal article" date="2023" name="Arcadia Sci">
        <title>De novo assembly of a long-read Amblyomma americanum tick genome.</title>
        <authorList>
            <person name="Chou S."/>
            <person name="Poskanzer K.E."/>
            <person name="Rollins M."/>
            <person name="Thuy-Boun P.S."/>
        </authorList>
    </citation>
    <scope>NUCLEOTIDE SEQUENCE [LARGE SCALE GENOMIC DNA]</scope>
    <source>
        <strain evidence="1">F_SG_1</strain>
        <tissue evidence="1">Salivary glands</tissue>
    </source>
</reference>
<protein>
    <submittedName>
        <fullName evidence="1">Uncharacterized protein</fullName>
    </submittedName>
</protein>
<keyword evidence="2" id="KW-1185">Reference proteome</keyword>
<gene>
    <name evidence="1" type="ORF">V5799_020849</name>
</gene>
<sequence>MAPHIRPETLDLAREKRTLNRQCTICVPQLQLSKKNPPVLNISDSLLYLADQLSEAVAPTDRRIGRTGKLPT</sequence>
<accession>A0AAQ4ET79</accession>
<dbReference type="Proteomes" id="UP001321473">
    <property type="component" value="Unassembled WGS sequence"/>
</dbReference>
<dbReference type="AlphaFoldDB" id="A0AAQ4ET79"/>
<comment type="caution">
    <text evidence="1">The sequence shown here is derived from an EMBL/GenBank/DDBJ whole genome shotgun (WGS) entry which is preliminary data.</text>
</comment>